<evidence type="ECO:0000313" key="8">
    <source>
        <dbReference type="Proteomes" id="UP000286931"/>
    </source>
</evidence>
<reference evidence="7 8" key="1">
    <citation type="submission" date="2018-12" db="EMBL/GenBank/DDBJ databases">
        <title>Draft genome sequence of Embleya hyalina NBRC 13850T.</title>
        <authorList>
            <person name="Komaki H."/>
            <person name="Hosoyama A."/>
            <person name="Kimura A."/>
            <person name="Ichikawa N."/>
            <person name="Tamura T."/>
        </authorList>
    </citation>
    <scope>NUCLEOTIDE SEQUENCE [LARGE SCALE GENOMIC DNA]</scope>
    <source>
        <strain evidence="7 8">NBRC 13850</strain>
    </source>
</reference>
<dbReference type="PANTHER" id="PTHR30055">
    <property type="entry name" value="HTH-TYPE TRANSCRIPTIONAL REGULATOR RUTR"/>
    <property type="match status" value="1"/>
</dbReference>
<dbReference type="OrthoDB" id="3818006at2"/>
<evidence type="ECO:0000256" key="2">
    <source>
        <dbReference type="ARBA" id="ARBA00023015"/>
    </source>
</evidence>
<feature type="DNA-binding region" description="H-T-H motif" evidence="5">
    <location>
        <begin position="25"/>
        <end position="44"/>
    </location>
</feature>
<gene>
    <name evidence="7" type="ORF">EHYA_00259</name>
</gene>
<evidence type="ECO:0000256" key="3">
    <source>
        <dbReference type="ARBA" id="ARBA00023125"/>
    </source>
</evidence>
<evidence type="ECO:0000256" key="4">
    <source>
        <dbReference type="ARBA" id="ARBA00023163"/>
    </source>
</evidence>
<proteinExistence type="predicted"/>
<dbReference type="InterPro" id="IPR050109">
    <property type="entry name" value="HTH-type_TetR-like_transc_reg"/>
</dbReference>
<dbReference type="PANTHER" id="PTHR30055:SF151">
    <property type="entry name" value="TRANSCRIPTIONAL REGULATORY PROTEIN"/>
    <property type="match status" value="1"/>
</dbReference>
<dbReference type="GO" id="GO:0046677">
    <property type="term" value="P:response to antibiotic"/>
    <property type="evidence" value="ECO:0007669"/>
    <property type="project" value="InterPro"/>
</dbReference>
<evidence type="ECO:0000313" key="7">
    <source>
        <dbReference type="EMBL" id="GCD92620.1"/>
    </source>
</evidence>
<keyword evidence="1" id="KW-0678">Repressor</keyword>
<dbReference type="PRINTS" id="PR00455">
    <property type="entry name" value="HTHTETR"/>
</dbReference>
<organism evidence="7 8">
    <name type="scientific">Embleya hyalina</name>
    <dbReference type="NCBI Taxonomy" id="516124"/>
    <lineage>
        <taxon>Bacteria</taxon>
        <taxon>Bacillati</taxon>
        <taxon>Actinomycetota</taxon>
        <taxon>Actinomycetes</taxon>
        <taxon>Kitasatosporales</taxon>
        <taxon>Streptomycetaceae</taxon>
        <taxon>Embleya</taxon>
    </lineage>
</organism>
<dbReference type="Pfam" id="PF02909">
    <property type="entry name" value="TetR_C_1"/>
    <property type="match status" value="1"/>
</dbReference>
<dbReference type="AlphaFoldDB" id="A0A401YDE7"/>
<dbReference type="PRINTS" id="PR00400">
    <property type="entry name" value="TETREPRESSOR"/>
</dbReference>
<dbReference type="GO" id="GO:0003700">
    <property type="term" value="F:DNA-binding transcription factor activity"/>
    <property type="evidence" value="ECO:0007669"/>
    <property type="project" value="TreeGrafter"/>
</dbReference>
<evidence type="ECO:0000256" key="5">
    <source>
        <dbReference type="PROSITE-ProRule" id="PRU00335"/>
    </source>
</evidence>
<dbReference type="InterPro" id="IPR004111">
    <property type="entry name" value="Repressor_TetR_C"/>
</dbReference>
<dbReference type="SUPFAM" id="SSF48498">
    <property type="entry name" value="Tetracyclin repressor-like, C-terminal domain"/>
    <property type="match status" value="1"/>
</dbReference>
<dbReference type="GO" id="GO:0045892">
    <property type="term" value="P:negative regulation of DNA-templated transcription"/>
    <property type="evidence" value="ECO:0007669"/>
    <property type="project" value="InterPro"/>
</dbReference>
<sequence>MRLHRSDVLAGAMAMLETDGLDKLTMRRLAGVLGVQPSALYWHFAHKQALLDAMSERLMEGVGDVDPDRPGLDRLAELAWRLRAALMSHRDGARVVSGTYVREPNTLRVGQVAIRAVIAAGAPREEAALAAFALLHFVFGHTIEEQARDELVARGVWEEHTVDIDAREYPDVGPALDALTATDSAARFRYGVRLILDGLAARIGTTTGATGV</sequence>
<keyword evidence="8" id="KW-1185">Reference proteome</keyword>
<comment type="caution">
    <text evidence="7">The sequence shown here is derived from an EMBL/GenBank/DDBJ whole genome shotgun (WGS) entry which is preliminary data.</text>
</comment>
<dbReference type="PROSITE" id="PS50977">
    <property type="entry name" value="HTH_TETR_2"/>
    <property type="match status" value="1"/>
</dbReference>
<keyword evidence="3 5" id="KW-0238">DNA-binding</keyword>
<accession>A0A401YDE7</accession>
<feature type="domain" description="HTH tetR-type" evidence="6">
    <location>
        <begin position="2"/>
        <end position="62"/>
    </location>
</feature>
<dbReference type="Gene3D" id="1.10.357.10">
    <property type="entry name" value="Tetracycline Repressor, domain 2"/>
    <property type="match status" value="1"/>
</dbReference>
<name>A0A401YDE7_9ACTN</name>
<dbReference type="Gene3D" id="1.10.10.60">
    <property type="entry name" value="Homeodomain-like"/>
    <property type="match status" value="1"/>
</dbReference>
<evidence type="ECO:0000256" key="1">
    <source>
        <dbReference type="ARBA" id="ARBA00022491"/>
    </source>
</evidence>
<dbReference type="InterPro" id="IPR009057">
    <property type="entry name" value="Homeodomain-like_sf"/>
</dbReference>
<dbReference type="RefSeq" id="WP_126634969.1">
    <property type="nucleotide sequence ID" value="NZ_BIFH01000013.1"/>
</dbReference>
<protein>
    <submittedName>
        <fullName evidence="7">Putative transcriptional regulator, TetR family protein</fullName>
    </submittedName>
</protein>
<dbReference type="GO" id="GO:0000976">
    <property type="term" value="F:transcription cis-regulatory region binding"/>
    <property type="evidence" value="ECO:0007669"/>
    <property type="project" value="TreeGrafter"/>
</dbReference>
<keyword evidence="4" id="KW-0804">Transcription</keyword>
<dbReference type="EMBL" id="BIFH01000013">
    <property type="protein sequence ID" value="GCD92620.1"/>
    <property type="molecule type" value="Genomic_DNA"/>
</dbReference>
<dbReference type="InterPro" id="IPR001647">
    <property type="entry name" value="HTH_TetR"/>
</dbReference>
<dbReference type="Pfam" id="PF00440">
    <property type="entry name" value="TetR_N"/>
    <property type="match status" value="1"/>
</dbReference>
<dbReference type="Proteomes" id="UP000286931">
    <property type="component" value="Unassembled WGS sequence"/>
</dbReference>
<evidence type="ECO:0000259" key="6">
    <source>
        <dbReference type="PROSITE" id="PS50977"/>
    </source>
</evidence>
<keyword evidence="2" id="KW-0805">Transcription regulation</keyword>
<dbReference type="SUPFAM" id="SSF46689">
    <property type="entry name" value="Homeodomain-like"/>
    <property type="match status" value="1"/>
</dbReference>
<dbReference type="InterPro" id="IPR036271">
    <property type="entry name" value="Tet_transcr_reg_TetR-rel_C_sf"/>
</dbReference>
<dbReference type="InterPro" id="IPR003012">
    <property type="entry name" value="Tet_transcr_reg_TetR"/>
</dbReference>